<dbReference type="AlphaFoldDB" id="A0A1Y2AQR4"/>
<dbReference type="InterPro" id="IPR017853">
    <property type="entry name" value="GH"/>
</dbReference>
<organism evidence="2 3">
    <name type="scientific">Neocallimastix californiae</name>
    <dbReference type="NCBI Taxonomy" id="1754190"/>
    <lineage>
        <taxon>Eukaryota</taxon>
        <taxon>Fungi</taxon>
        <taxon>Fungi incertae sedis</taxon>
        <taxon>Chytridiomycota</taxon>
        <taxon>Chytridiomycota incertae sedis</taxon>
        <taxon>Neocallimastigomycetes</taxon>
        <taxon>Neocallimastigales</taxon>
        <taxon>Neocallimastigaceae</taxon>
        <taxon>Neocallimastix</taxon>
    </lineage>
</organism>
<dbReference type="SUPFAM" id="SSF51445">
    <property type="entry name" value="(Trans)glycosidases"/>
    <property type="match status" value="1"/>
</dbReference>
<evidence type="ECO:0000313" key="2">
    <source>
        <dbReference type="EMBL" id="ORY24826.1"/>
    </source>
</evidence>
<proteinExistence type="predicted"/>
<reference evidence="2 3" key="1">
    <citation type="submission" date="2016-08" db="EMBL/GenBank/DDBJ databases">
        <title>A Parts List for Fungal Cellulosomes Revealed by Comparative Genomics.</title>
        <authorList>
            <consortium name="DOE Joint Genome Institute"/>
            <person name="Haitjema C.H."/>
            <person name="Gilmore S.P."/>
            <person name="Henske J.K."/>
            <person name="Solomon K.V."/>
            <person name="De Groot R."/>
            <person name="Kuo A."/>
            <person name="Mondo S.J."/>
            <person name="Salamov A.A."/>
            <person name="Labutti K."/>
            <person name="Zhao Z."/>
            <person name="Chiniquy J."/>
            <person name="Barry K."/>
            <person name="Brewer H.M."/>
            <person name="Purvine S.O."/>
            <person name="Wright A.T."/>
            <person name="Boxma B."/>
            <person name="Van Alen T."/>
            <person name="Hackstein J.H."/>
            <person name="Baker S.E."/>
            <person name="Grigoriev I.V."/>
            <person name="O'Malley M.A."/>
        </authorList>
    </citation>
    <scope>NUCLEOTIDE SEQUENCE [LARGE SCALE GENOMIC DNA]</scope>
    <source>
        <strain evidence="2 3">G1</strain>
    </source>
</reference>
<dbReference type="Proteomes" id="UP000193920">
    <property type="component" value="Unassembled WGS sequence"/>
</dbReference>
<accession>A0A1Y2AQR4</accession>
<comment type="caution">
    <text evidence="2">The sequence shown here is derived from an EMBL/GenBank/DDBJ whole genome shotgun (WGS) entry which is preliminary data.</text>
</comment>
<feature type="region of interest" description="Disordered" evidence="1">
    <location>
        <begin position="68"/>
        <end position="187"/>
    </location>
</feature>
<evidence type="ECO:0000313" key="3">
    <source>
        <dbReference type="Proteomes" id="UP000193920"/>
    </source>
</evidence>
<name>A0A1Y2AQR4_9FUNG</name>
<dbReference type="EMBL" id="MCOG01000218">
    <property type="protein sequence ID" value="ORY24826.1"/>
    <property type="molecule type" value="Genomic_DNA"/>
</dbReference>
<feature type="compositionally biased region" description="Polar residues" evidence="1">
    <location>
        <begin position="172"/>
        <end position="181"/>
    </location>
</feature>
<feature type="compositionally biased region" description="Low complexity" evidence="1">
    <location>
        <begin position="135"/>
        <end position="160"/>
    </location>
</feature>
<gene>
    <name evidence="2" type="ORF">LY90DRAFT_113127</name>
</gene>
<protein>
    <submittedName>
        <fullName evidence="2">Uncharacterized protein</fullName>
    </submittedName>
</protein>
<keyword evidence="3" id="KW-1185">Reference proteome</keyword>
<feature type="compositionally biased region" description="Polar residues" evidence="1">
    <location>
        <begin position="69"/>
        <end position="88"/>
    </location>
</feature>
<dbReference type="Gene3D" id="3.20.20.80">
    <property type="entry name" value="Glycosidases"/>
    <property type="match status" value="1"/>
</dbReference>
<sequence>MSRENDAERAKWAEYYTKGAKAIGVPCVIWDNGVFEGTGERFGLIDRTTFEIKAPEVVNSLMKGIGSTGPVTSTKEETSASPQGNETKANVPPMDANANADANANNNNAPVDLPPKSLPNELPAEVPTEIPATDNNNNNTPSSSLPPKTLPSNDNDNNNNIPAQPALPVQPEQPTKQQDSPAPSGDYLSCPKDDWNCKQSMADKCYKEVDGCWTSQGDASKCEDIVKNCNKIWQS</sequence>
<evidence type="ECO:0000256" key="1">
    <source>
        <dbReference type="SAM" id="MobiDB-lite"/>
    </source>
</evidence>
<feature type="compositionally biased region" description="Low complexity" evidence="1">
    <location>
        <begin position="89"/>
        <end position="111"/>
    </location>
</feature>